<evidence type="ECO:0000259" key="6">
    <source>
        <dbReference type="Pfam" id="PF16546"/>
    </source>
</evidence>
<evidence type="ECO:0000256" key="5">
    <source>
        <dbReference type="SAM" id="MobiDB-lite"/>
    </source>
</evidence>
<keyword evidence="3 4" id="KW-0802">TPR repeat</keyword>
<feature type="region of interest" description="Disordered" evidence="5">
    <location>
        <begin position="397"/>
        <end position="423"/>
    </location>
</feature>
<proteinExistence type="inferred from homology"/>
<dbReference type="InterPro" id="IPR019734">
    <property type="entry name" value="TPR_rpt"/>
</dbReference>
<feature type="region of interest" description="Disordered" evidence="5">
    <location>
        <begin position="340"/>
        <end position="373"/>
    </location>
</feature>
<evidence type="ECO:0000256" key="3">
    <source>
        <dbReference type="ARBA" id="ARBA00022803"/>
    </source>
</evidence>
<evidence type="ECO:0000313" key="8">
    <source>
        <dbReference type="Proteomes" id="UP000029120"/>
    </source>
</evidence>
<dbReference type="Pfam" id="PF16546">
    <property type="entry name" value="SGTA_dimer"/>
    <property type="match status" value="1"/>
</dbReference>
<dbReference type="SUPFAM" id="SSF48452">
    <property type="entry name" value="TPR-like"/>
    <property type="match status" value="1"/>
</dbReference>
<dbReference type="PANTHER" id="PTHR45831:SF2">
    <property type="entry name" value="LD24721P"/>
    <property type="match status" value="1"/>
</dbReference>
<feature type="domain" description="SGTA homodimerisation" evidence="6">
    <location>
        <begin position="13"/>
        <end position="62"/>
    </location>
</feature>
<keyword evidence="8" id="KW-1185">Reference proteome</keyword>
<dbReference type="GO" id="GO:0072380">
    <property type="term" value="C:TRC complex"/>
    <property type="evidence" value="ECO:0007669"/>
    <property type="project" value="TreeGrafter"/>
</dbReference>
<dbReference type="Gene3D" id="1.20.5.420">
    <property type="entry name" value="Immunoglobulin FC, subunit C"/>
    <property type="match status" value="1"/>
</dbReference>
<dbReference type="GO" id="GO:0006620">
    <property type="term" value="P:post-translational protein targeting to endoplasmic reticulum membrane"/>
    <property type="evidence" value="ECO:0007669"/>
    <property type="project" value="TreeGrafter"/>
</dbReference>
<dbReference type="Gene3D" id="1.25.40.10">
    <property type="entry name" value="Tetratricopeptide repeat domain"/>
    <property type="match status" value="1"/>
</dbReference>
<evidence type="ECO:0000256" key="2">
    <source>
        <dbReference type="ARBA" id="ARBA00022737"/>
    </source>
</evidence>
<feature type="repeat" description="TPR" evidence="4">
    <location>
        <begin position="241"/>
        <end position="275"/>
    </location>
</feature>
<evidence type="ECO:0000256" key="4">
    <source>
        <dbReference type="PROSITE-ProRule" id="PRU00339"/>
    </source>
</evidence>
<feature type="region of interest" description="Disordered" evidence="5">
    <location>
        <begin position="289"/>
        <end position="319"/>
    </location>
</feature>
<feature type="compositionally biased region" description="Low complexity" evidence="5">
    <location>
        <begin position="86"/>
        <end position="99"/>
    </location>
</feature>
<dbReference type="AlphaFoldDB" id="A0A087GQJ2"/>
<reference evidence="8" key="1">
    <citation type="journal article" date="2015" name="Nat. Plants">
        <title>Genome expansion of Arabis alpina linked with retrotransposition and reduced symmetric DNA methylation.</title>
        <authorList>
            <person name="Willing E.M."/>
            <person name="Rawat V."/>
            <person name="Mandakova T."/>
            <person name="Maumus F."/>
            <person name="James G.V."/>
            <person name="Nordstroem K.J."/>
            <person name="Becker C."/>
            <person name="Warthmann N."/>
            <person name="Chica C."/>
            <person name="Szarzynska B."/>
            <person name="Zytnicki M."/>
            <person name="Albani M.C."/>
            <person name="Kiefer C."/>
            <person name="Bergonzi S."/>
            <person name="Castaings L."/>
            <person name="Mateos J.L."/>
            <person name="Berns M.C."/>
            <person name="Bujdoso N."/>
            <person name="Piofczyk T."/>
            <person name="de Lorenzo L."/>
            <person name="Barrero-Sicilia C."/>
            <person name="Mateos I."/>
            <person name="Piednoel M."/>
            <person name="Hagmann J."/>
            <person name="Chen-Min-Tao R."/>
            <person name="Iglesias-Fernandez R."/>
            <person name="Schuster S.C."/>
            <person name="Alonso-Blanco C."/>
            <person name="Roudier F."/>
            <person name="Carbonero P."/>
            <person name="Paz-Ares J."/>
            <person name="Davis S.J."/>
            <person name="Pecinka A."/>
            <person name="Quesneville H."/>
            <person name="Colot V."/>
            <person name="Lysak M.A."/>
            <person name="Weigel D."/>
            <person name="Coupland G."/>
            <person name="Schneeberger K."/>
        </authorList>
    </citation>
    <scope>NUCLEOTIDE SEQUENCE [LARGE SCALE GENOMIC DNA]</scope>
    <source>
        <strain evidence="8">cv. Pajares</strain>
    </source>
</reference>
<keyword evidence="2" id="KW-0677">Repeat</keyword>
<sequence>MAKLTTESPICREIVRSFLDFLDSVEVAPGADEEGLEVARECLAEAFKVNADSSQLKPVSLVDMFSSLDKSAPPKLKTKPLAATIDDPSSSSGPDLSNSHVSEPLQSSVHTGTSRDELFGQLFGALEKVRYFRNTPDGDDDPAQLEKATRIFHDAINEMEKSGCQTFDVKNLAETLKCQGNKAMQSQLYQEAIELYSFAIALSDKNAVFYCNRAAAYTQINRCSEAIKDCLKSIEIDPNYSKAYSRLGLAYYAQGKYADALEKGFKKALQLDPNNESVKENIRVAEQKLREEQQRQRRSQNMSTGHNQEPEMGGQGIPSQFSMPLNADLMSMFMNMAGNSFPGNHSHSTEGGGGDGNRNGSDEPEVHVGGNINIDLGVGEQMPEEISGAFRSMMQMFGGSQEGTGNNSNPQGTNGTPGRPSGN</sequence>
<gene>
    <name evidence="7" type="ordered locus">AALP_Aa6g203900</name>
</gene>
<protein>
    <recommendedName>
        <fullName evidence="6">SGTA homodimerisation domain-containing protein</fullName>
    </recommendedName>
</protein>
<dbReference type="eggNOG" id="KOG0553">
    <property type="taxonomic scope" value="Eukaryota"/>
</dbReference>
<dbReference type="EMBL" id="CM002874">
    <property type="protein sequence ID" value="KFK32144.1"/>
    <property type="molecule type" value="Genomic_DNA"/>
</dbReference>
<dbReference type="GO" id="GO:0016020">
    <property type="term" value="C:membrane"/>
    <property type="evidence" value="ECO:0007669"/>
    <property type="project" value="TreeGrafter"/>
</dbReference>
<dbReference type="GO" id="GO:0060090">
    <property type="term" value="F:molecular adaptor activity"/>
    <property type="evidence" value="ECO:0007669"/>
    <property type="project" value="TreeGrafter"/>
</dbReference>
<dbReference type="OMA" id="PFTMPFD"/>
<dbReference type="InterPro" id="IPR047150">
    <property type="entry name" value="SGT"/>
</dbReference>
<organism evidence="7 8">
    <name type="scientific">Arabis alpina</name>
    <name type="common">Alpine rock-cress</name>
    <dbReference type="NCBI Taxonomy" id="50452"/>
    <lineage>
        <taxon>Eukaryota</taxon>
        <taxon>Viridiplantae</taxon>
        <taxon>Streptophyta</taxon>
        <taxon>Embryophyta</taxon>
        <taxon>Tracheophyta</taxon>
        <taxon>Spermatophyta</taxon>
        <taxon>Magnoliopsida</taxon>
        <taxon>eudicotyledons</taxon>
        <taxon>Gunneridae</taxon>
        <taxon>Pentapetalae</taxon>
        <taxon>rosids</taxon>
        <taxon>malvids</taxon>
        <taxon>Brassicales</taxon>
        <taxon>Brassicaceae</taxon>
        <taxon>Arabideae</taxon>
        <taxon>Arabis</taxon>
    </lineage>
</organism>
<name>A0A087GQJ2_ARAAL</name>
<dbReference type="OrthoDB" id="2423701at2759"/>
<dbReference type="Gramene" id="KFK32144">
    <property type="protein sequence ID" value="KFK32144"/>
    <property type="gene ID" value="AALP_AA6G203900"/>
</dbReference>
<dbReference type="FunFam" id="1.25.40.10:FF:000330">
    <property type="entry name" value="Tetratricopeptide repeat (TPR)-like superfamily protein"/>
    <property type="match status" value="1"/>
</dbReference>
<dbReference type="Proteomes" id="UP000029120">
    <property type="component" value="Chromosome 6"/>
</dbReference>
<evidence type="ECO:0000256" key="1">
    <source>
        <dbReference type="ARBA" id="ARBA00008175"/>
    </source>
</evidence>
<dbReference type="Pfam" id="PF13414">
    <property type="entry name" value="TPR_11"/>
    <property type="match status" value="1"/>
</dbReference>
<feature type="region of interest" description="Disordered" evidence="5">
    <location>
        <begin position="76"/>
        <end position="111"/>
    </location>
</feature>
<evidence type="ECO:0000313" key="7">
    <source>
        <dbReference type="EMBL" id="KFK32144.1"/>
    </source>
</evidence>
<feature type="compositionally biased region" description="Polar residues" evidence="5">
    <location>
        <begin position="100"/>
        <end position="111"/>
    </location>
</feature>
<dbReference type="InterPro" id="IPR011990">
    <property type="entry name" value="TPR-like_helical_dom_sf"/>
</dbReference>
<accession>A0A087GQJ2</accession>
<feature type="compositionally biased region" description="Polar residues" evidence="5">
    <location>
        <begin position="403"/>
        <end position="423"/>
    </location>
</feature>
<feature type="repeat" description="TPR" evidence="4">
    <location>
        <begin position="207"/>
        <end position="240"/>
    </location>
</feature>
<dbReference type="PROSITE" id="PS50005">
    <property type="entry name" value="TPR"/>
    <property type="match status" value="2"/>
</dbReference>
<comment type="similarity">
    <text evidence="1">Belongs to the SGT family.</text>
</comment>
<dbReference type="InterPro" id="IPR032374">
    <property type="entry name" value="SGTA_dimer"/>
</dbReference>
<dbReference type="SMART" id="SM00028">
    <property type="entry name" value="TPR"/>
    <property type="match status" value="3"/>
</dbReference>
<dbReference type="PANTHER" id="PTHR45831">
    <property type="entry name" value="LD24721P"/>
    <property type="match status" value="1"/>
</dbReference>